<dbReference type="GO" id="GO:0016705">
    <property type="term" value="F:oxidoreductase activity, acting on paired donors, with incorporation or reduction of molecular oxygen"/>
    <property type="evidence" value="ECO:0007669"/>
    <property type="project" value="InterPro"/>
</dbReference>
<dbReference type="OrthoDB" id="10029320at2759"/>
<keyword evidence="4 9" id="KW-0349">Heme</keyword>
<proteinExistence type="inferred from homology"/>
<sequence>MGFLSNFQNYDSSYLLLQSAIALLVTASAYGLYRGYQVRSMFQSLKKQGIPLMPHSMIFGHLEVIGKLMSRIPSDAHGDYMMVLIQENWKELFPACSKCPPVLYIDLWPFAPPMLISINPDTSAQCTQDYSLPKAYQQKRTLYPLTRNRDVSSMEGAEWKVWRKRLNPGFSIQNITSRISDILEEVEVFVGVLEARAGKDGAWGEVFPLEEATTNLAMDVILRFFLNQRFHQQTGPRSPITAALLDTISRMYFYVNIFNFLSYISPWRHFKLWLNYRTLFNSLSPFLTERINEIQKNSQVTNKTLVDLLVKSMDEEKGTNGAAGDLSTNMDFLETAIGQITTFLFAGHDTTASTICWLFRLLEQHPDVLAKLRAEHDAILGPDPSQAAAALRANPQLLNALTYTNAVLKESTRVHTNVGTMRRGEPGFFLTGPPGSGPECEGKQMPTDGFVVWDGNFAIHRSPEVWPRPNEFLPERFLATDENDPLHPPKNAWRFFELGPRGCIGQHLAMVEIKLVMALVVRRFDIECAWDEWDSKRNFKGPRNMVWGDRCYQVGGDSPPHVKDGMPVHVRVIALDQSDAVLAMPSSPASTLAPRLPSTRLRDVVRGRRAVAHSSFSLGRFGLLINMICVERIVFSIVIFCMQVALPVNGSSMNYASVVFADFAGINVI</sequence>
<dbReference type="Gene3D" id="1.10.630.10">
    <property type="entry name" value="Cytochrome P450"/>
    <property type="match status" value="1"/>
</dbReference>
<dbReference type="PRINTS" id="PR00385">
    <property type="entry name" value="P450"/>
</dbReference>
<evidence type="ECO:0000256" key="8">
    <source>
        <dbReference type="ARBA" id="ARBA00023033"/>
    </source>
</evidence>
<dbReference type="Proteomes" id="UP000452235">
    <property type="component" value="Unassembled WGS sequence"/>
</dbReference>
<gene>
    <name evidence="10" type="ORF">ATEIFO6365_0010041500</name>
</gene>
<dbReference type="PANTHER" id="PTHR24305:SF107">
    <property type="entry name" value="P450, PUTATIVE (EUROFUNG)-RELATED"/>
    <property type="match status" value="1"/>
</dbReference>
<evidence type="ECO:0000313" key="11">
    <source>
        <dbReference type="Proteomes" id="UP000452235"/>
    </source>
</evidence>
<evidence type="ECO:0000256" key="9">
    <source>
        <dbReference type="PIRSR" id="PIRSR602401-1"/>
    </source>
</evidence>
<protein>
    <submittedName>
        <fullName evidence="10">Related to sterigmatocystin biosynthesis P450 monooxygenase STCS</fullName>
    </submittedName>
</protein>
<keyword evidence="7 9" id="KW-0408">Iron</keyword>
<dbReference type="InterPro" id="IPR001128">
    <property type="entry name" value="Cyt_P450"/>
</dbReference>
<comment type="pathway">
    <text evidence="2">Secondary metabolite biosynthesis.</text>
</comment>
<evidence type="ECO:0000256" key="6">
    <source>
        <dbReference type="ARBA" id="ARBA00023002"/>
    </source>
</evidence>
<keyword evidence="11" id="KW-1185">Reference proteome</keyword>
<dbReference type="VEuPathDB" id="FungiDB:ATEG_08901"/>
<dbReference type="EMBL" id="BLJY01000010">
    <property type="protein sequence ID" value="GFF19635.1"/>
    <property type="molecule type" value="Genomic_DNA"/>
</dbReference>
<accession>A0A5M3ZDT2</accession>
<evidence type="ECO:0000256" key="4">
    <source>
        <dbReference type="ARBA" id="ARBA00022617"/>
    </source>
</evidence>
<name>A0A5M3ZDT2_ASPTE</name>
<organism evidence="10 11">
    <name type="scientific">Aspergillus terreus</name>
    <dbReference type="NCBI Taxonomy" id="33178"/>
    <lineage>
        <taxon>Eukaryota</taxon>
        <taxon>Fungi</taxon>
        <taxon>Dikarya</taxon>
        <taxon>Ascomycota</taxon>
        <taxon>Pezizomycotina</taxon>
        <taxon>Eurotiomycetes</taxon>
        <taxon>Eurotiomycetidae</taxon>
        <taxon>Eurotiales</taxon>
        <taxon>Aspergillaceae</taxon>
        <taxon>Aspergillus</taxon>
        <taxon>Aspergillus subgen. Circumdati</taxon>
    </lineage>
</organism>
<comment type="cofactor">
    <cofactor evidence="1 9">
        <name>heme</name>
        <dbReference type="ChEBI" id="CHEBI:30413"/>
    </cofactor>
</comment>
<evidence type="ECO:0000256" key="7">
    <source>
        <dbReference type="ARBA" id="ARBA00023004"/>
    </source>
</evidence>
<dbReference type="InterPro" id="IPR036396">
    <property type="entry name" value="Cyt_P450_sf"/>
</dbReference>
<dbReference type="InterPro" id="IPR050121">
    <property type="entry name" value="Cytochrome_P450_monoxygenase"/>
</dbReference>
<dbReference type="SUPFAM" id="SSF48264">
    <property type="entry name" value="Cytochrome P450"/>
    <property type="match status" value="1"/>
</dbReference>
<evidence type="ECO:0000256" key="5">
    <source>
        <dbReference type="ARBA" id="ARBA00022723"/>
    </source>
</evidence>
<dbReference type="InterPro" id="IPR002401">
    <property type="entry name" value="Cyt_P450_E_grp-I"/>
</dbReference>
<dbReference type="Pfam" id="PF00067">
    <property type="entry name" value="p450"/>
    <property type="match status" value="2"/>
</dbReference>
<evidence type="ECO:0000256" key="2">
    <source>
        <dbReference type="ARBA" id="ARBA00005179"/>
    </source>
</evidence>
<comment type="caution">
    <text evidence="10">The sequence shown here is derived from an EMBL/GenBank/DDBJ whole genome shotgun (WGS) entry which is preliminary data.</text>
</comment>
<dbReference type="PANTHER" id="PTHR24305">
    <property type="entry name" value="CYTOCHROME P450"/>
    <property type="match status" value="1"/>
</dbReference>
<dbReference type="GO" id="GO:0004497">
    <property type="term" value="F:monooxygenase activity"/>
    <property type="evidence" value="ECO:0007669"/>
    <property type="project" value="UniProtKB-KW"/>
</dbReference>
<evidence type="ECO:0000256" key="1">
    <source>
        <dbReference type="ARBA" id="ARBA00001971"/>
    </source>
</evidence>
<comment type="similarity">
    <text evidence="3">Belongs to the cytochrome P450 family.</text>
</comment>
<keyword evidence="6" id="KW-0560">Oxidoreductase</keyword>
<reference evidence="10 11" key="1">
    <citation type="submission" date="2020-01" db="EMBL/GenBank/DDBJ databases">
        <title>Aspergillus terreus IFO 6365 whole genome shotgun sequence.</title>
        <authorList>
            <person name="Kanamasa S."/>
            <person name="Takahashi H."/>
        </authorList>
    </citation>
    <scope>NUCLEOTIDE SEQUENCE [LARGE SCALE GENOMIC DNA]</scope>
    <source>
        <strain evidence="10 11">IFO 6365</strain>
    </source>
</reference>
<evidence type="ECO:0000313" key="10">
    <source>
        <dbReference type="EMBL" id="GFF19635.1"/>
    </source>
</evidence>
<dbReference type="GO" id="GO:0005506">
    <property type="term" value="F:iron ion binding"/>
    <property type="evidence" value="ECO:0007669"/>
    <property type="project" value="InterPro"/>
</dbReference>
<feature type="binding site" description="axial binding residue" evidence="9">
    <location>
        <position position="503"/>
    </location>
    <ligand>
        <name>heme</name>
        <dbReference type="ChEBI" id="CHEBI:30413"/>
    </ligand>
    <ligandPart>
        <name>Fe</name>
        <dbReference type="ChEBI" id="CHEBI:18248"/>
    </ligandPart>
</feature>
<evidence type="ECO:0000256" key="3">
    <source>
        <dbReference type="ARBA" id="ARBA00010617"/>
    </source>
</evidence>
<dbReference type="CDD" id="cd11051">
    <property type="entry name" value="CYP59-like"/>
    <property type="match status" value="1"/>
</dbReference>
<dbReference type="GO" id="GO:0020037">
    <property type="term" value="F:heme binding"/>
    <property type="evidence" value="ECO:0007669"/>
    <property type="project" value="InterPro"/>
</dbReference>
<keyword evidence="8 10" id="KW-0503">Monooxygenase</keyword>
<dbReference type="AlphaFoldDB" id="A0A5M3ZDT2"/>
<dbReference type="PRINTS" id="PR00463">
    <property type="entry name" value="EP450I"/>
</dbReference>
<keyword evidence="5 9" id="KW-0479">Metal-binding</keyword>